<organism evidence="1 2">
    <name type="scientific">Mesocestoides corti</name>
    <name type="common">Flatworm</name>
    <dbReference type="NCBI Taxonomy" id="53468"/>
    <lineage>
        <taxon>Eukaryota</taxon>
        <taxon>Metazoa</taxon>
        <taxon>Spiralia</taxon>
        <taxon>Lophotrochozoa</taxon>
        <taxon>Platyhelminthes</taxon>
        <taxon>Cestoda</taxon>
        <taxon>Eucestoda</taxon>
        <taxon>Cyclophyllidea</taxon>
        <taxon>Mesocestoididae</taxon>
        <taxon>Mesocestoides</taxon>
    </lineage>
</organism>
<evidence type="ECO:0000313" key="2">
    <source>
        <dbReference type="Proteomes" id="UP000267029"/>
    </source>
</evidence>
<dbReference type="GO" id="GO:0030027">
    <property type="term" value="C:lamellipodium"/>
    <property type="evidence" value="ECO:0007669"/>
    <property type="project" value="TreeGrafter"/>
</dbReference>
<proteinExistence type="predicted"/>
<dbReference type="GO" id="GO:0015629">
    <property type="term" value="C:actin cytoskeleton"/>
    <property type="evidence" value="ECO:0007669"/>
    <property type="project" value="InterPro"/>
</dbReference>
<evidence type="ECO:0000313" key="1">
    <source>
        <dbReference type="EMBL" id="VDD77946.1"/>
    </source>
</evidence>
<dbReference type="InterPro" id="IPR028994">
    <property type="entry name" value="Integrin_alpha_N"/>
</dbReference>
<dbReference type="GO" id="GO:0034198">
    <property type="term" value="P:cellular response to amino acid starvation"/>
    <property type="evidence" value="ECO:0007669"/>
    <property type="project" value="TreeGrafter"/>
</dbReference>
<dbReference type="InterPro" id="IPR029982">
    <property type="entry name" value="Kptn"/>
</dbReference>
<name>A0A0R3UAK0_MESCO</name>
<dbReference type="STRING" id="53468.A0A0R3UAK0"/>
<dbReference type="EMBL" id="UXSR01001129">
    <property type="protein sequence ID" value="VDD77946.1"/>
    <property type="molecule type" value="Genomic_DNA"/>
</dbReference>
<dbReference type="SUPFAM" id="SSF69318">
    <property type="entry name" value="Integrin alpha N-terminal domain"/>
    <property type="match status" value="1"/>
</dbReference>
<reference evidence="1 2" key="1">
    <citation type="submission" date="2018-10" db="EMBL/GenBank/DDBJ databases">
        <authorList>
            <consortium name="Pathogen Informatics"/>
        </authorList>
    </citation>
    <scope>NUCLEOTIDE SEQUENCE [LARGE SCALE GENOMIC DNA]</scope>
</reference>
<dbReference type="PANTHER" id="PTHR15435">
    <property type="entry name" value="KICSTOR COMPLEX PROTEIN KAPTIN"/>
    <property type="match status" value="1"/>
</dbReference>
<dbReference type="GO" id="GO:1904262">
    <property type="term" value="P:negative regulation of TORC1 signaling"/>
    <property type="evidence" value="ECO:0007669"/>
    <property type="project" value="TreeGrafter"/>
</dbReference>
<dbReference type="AlphaFoldDB" id="A0A0R3UAK0"/>
<keyword evidence="2" id="KW-1185">Reference proteome</keyword>
<protein>
    <submittedName>
        <fullName evidence="1">Uncharacterized protein</fullName>
    </submittedName>
</protein>
<dbReference type="PANTHER" id="PTHR15435:SF2">
    <property type="entry name" value="KICSTOR COMPLEX PROTEIN KAPTIN"/>
    <property type="match status" value="1"/>
</dbReference>
<dbReference type="GO" id="GO:0007015">
    <property type="term" value="P:actin filament organization"/>
    <property type="evidence" value="ECO:0007669"/>
    <property type="project" value="InterPro"/>
</dbReference>
<dbReference type="GO" id="GO:0051015">
    <property type="term" value="F:actin filament binding"/>
    <property type="evidence" value="ECO:0007669"/>
    <property type="project" value="TreeGrafter"/>
</dbReference>
<accession>A0A0R3UAK0</accession>
<gene>
    <name evidence="1" type="ORF">MCOS_LOCUS3949</name>
</gene>
<sequence length="176" mass="19174">MVVRHTSFVLALPLPTSDVGSSCASVHDFSLLVCSGLEPAVVYRFPFLNRGLTPTHRVELPRSADFDHVNCACVGDLDFDGRPEIVVGTVGEQLLFYRRVEAAQNADSGRYELAYRHRMAGPVHSLLYGGDFLGDGLKCVAVLTSQGLHLLQCSLDFCIDLLASRLDSCDAETLIC</sequence>
<dbReference type="OrthoDB" id="10267127at2759"/>
<dbReference type="Proteomes" id="UP000267029">
    <property type="component" value="Unassembled WGS sequence"/>
</dbReference>